<reference evidence="4" key="1">
    <citation type="submission" date="2025-08" db="UniProtKB">
        <authorList>
            <consortium name="Ensembl"/>
        </authorList>
    </citation>
    <scope>IDENTIFICATION</scope>
</reference>
<dbReference type="Ensembl" id="ENSMALT00000025594.1">
    <property type="protein sequence ID" value="ENSMALP00000025123.1"/>
    <property type="gene ID" value="ENSMALG00000017479.1"/>
</dbReference>
<evidence type="ECO:0000259" key="3">
    <source>
        <dbReference type="PROSITE" id="PS50994"/>
    </source>
</evidence>
<dbReference type="STRING" id="43700.ENSMALP00000025123"/>
<evidence type="ECO:0000313" key="4">
    <source>
        <dbReference type="Ensembl" id="ENSMALP00000025123.1"/>
    </source>
</evidence>
<name>A0A3Q3JW71_MONAL</name>
<dbReference type="Proteomes" id="UP000261600">
    <property type="component" value="Unplaced"/>
</dbReference>
<dbReference type="PROSITE" id="PS50994">
    <property type="entry name" value="INTEGRASE"/>
    <property type="match status" value="1"/>
</dbReference>
<dbReference type="Pfam" id="PF17921">
    <property type="entry name" value="Integrase_H2C2"/>
    <property type="match status" value="1"/>
</dbReference>
<dbReference type="Pfam" id="PF00665">
    <property type="entry name" value="rve"/>
    <property type="match status" value="1"/>
</dbReference>
<feature type="region of interest" description="Disordered" evidence="2">
    <location>
        <begin position="438"/>
        <end position="491"/>
    </location>
</feature>
<evidence type="ECO:0000313" key="5">
    <source>
        <dbReference type="Proteomes" id="UP000261600"/>
    </source>
</evidence>
<dbReference type="InterPro" id="IPR036397">
    <property type="entry name" value="RNaseH_sf"/>
</dbReference>
<dbReference type="PANTHER" id="PTHR37984:SF13">
    <property type="entry name" value="RIBONUCLEASE H"/>
    <property type="match status" value="1"/>
</dbReference>
<protein>
    <recommendedName>
        <fullName evidence="1">Gypsy retrotransposon integrase-like protein 1</fullName>
    </recommendedName>
</protein>
<dbReference type="GO" id="GO:0015074">
    <property type="term" value="P:DNA integration"/>
    <property type="evidence" value="ECO:0007669"/>
    <property type="project" value="InterPro"/>
</dbReference>
<sequence length="491" mass="56255">MQRWALLLSAHTYEIRYRKSELHGNADGLSRLPLPVDHVEPRPAEIFYFRQVEGAPITSSQVSRHTRNDPVLSKLMDVVTNGGSTRLPEFQPYNRNLYELSVRAGCLLWGQRVLVPPTLQNRVLQQLHHGHCGMVRMKELARSYFWWPGLNKQIEETARTCPSCQKFRNMPQPAPLHPWEWPEEPWKRVHIDFAGPFEDRMFLVAVDAHSKWPEVCIMRSTTTEKTVERLGEMFSRFGFPEQLVSDNGPQFTAPEFEKFLDVNGIQHIRSAPYHPSTNGLAERFIQSMKQALKASVEQGSLHQRLNNFLLSYRNVPHSTTKVAPSELFIKRKLRTFFDLLKPPQTKDIVLQKQRAQVERHSLRARERIFHPGDQVLARNYHGKQKWVPAKVIAQTGPVSYTVETPENVVWRRHTDQLLHGPRTPVDPPEGDTELYKHASPTPSAWGQTQSSPTPVAVPDTELSAPPIPVSIPVAGEPPVDNIVRRYPQREG</sequence>
<feature type="domain" description="Integrase catalytic" evidence="3">
    <location>
        <begin position="181"/>
        <end position="332"/>
    </location>
</feature>
<dbReference type="FunFam" id="3.30.420.10:FF:000063">
    <property type="entry name" value="Retrovirus-related Pol polyprotein from transposon 297-like Protein"/>
    <property type="match status" value="1"/>
</dbReference>
<dbReference type="FunFam" id="1.10.340.70:FF:000003">
    <property type="entry name" value="Protein CBG25708"/>
    <property type="match status" value="1"/>
</dbReference>
<organism evidence="4 5">
    <name type="scientific">Monopterus albus</name>
    <name type="common">Swamp eel</name>
    <dbReference type="NCBI Taxonomy" id="43700"/>
    <lineage>
        <taxon>Eukaryota</taxon>
        <taxon>Metazoa</taxon>
        <taxon>Chordata</taxon>
        <taxon>Craniata</taxon>
        <taxon>Vertebrata</taxon>
        <taxon>Euteleostomi</taxon>
        <taxon>Actinopterygii</taxon>
        <taxon>Neopterygii</taxon>
        <taxon>Teleostei</taxon>
        <taxon>Neoteleostei</taxon>
        <taxon>Acanthomorphata</taxon>
        <taxon>Anabantaria</taxon>
        <taxon>Synbranchiformes</taxon>
        <taxon>Synbranchidae</taxon>
        <taxon>Monopterus</taxon>
    </lineage>
</organism>
<dbReference type="InterPro" id="IPR050951">
    <property type="entry name" value="Retrovirus_Pol_polyprotein"/>
</dbReference>
<dbReference type="SUPFAM" id="SSF53098">
    <property type="entry name" value="Ribonuclease H-like"/>
    <property type="match status" value="1"/>
</dbReference>
<proteinExistence type="predicted"/>
<evidence type="ECO:0000256" key="1">
    <source>
        <dbReference type="ARBA" id="ARBA00039658"/>
    </source>
</evidence>
<dbReference type="Gene3D" id="3.30.420.10">
    <property type="entry name" value="Ribonuclease H-like superfamily/Ribonuclease H"/>
    <property type="match status" value="1"/>
</dbReference>
<dbReference type="CDD" id="cd04508">
    <property type="entry name" value="Tudor_SF"/>
    <property type="match status" value="1"/>
</dbReference>
<feature type="compositionally biased region" description="Polar residues" evidence="2">
    <location>
        <begin position="440"/>
        <end position="453"/>
    </location>
</feature>
<dbReference type="InterPro" id="IPR001584">
    <property type="entry name" value="Integrase_cat-core"/>
</dbReference>
<dbReference type="Gene3D" id="1.10.340.70">
    <property type="match status" value="1"/>
</dbReference>
<evidence type="ECO:0000256" key="2">
    <source>
        <dbReference type="SAM" id="MobiDB-lite"/>
    </source>
</evidence>
<dbReference type="InterPro" id="IPR012337">
    <property type="entry name" value="RNaseH-like_sf"/>
</dbReference>
<dbReference type="InterPro" id="IPR041588">
    <property type="entry name" value="Integrase_H2C2"/>
</dbReference>
<dbReference type="PANTHER" id="PTHR37984">
    <property type="entry name" value="PROTEIN CBG26694"/>
    <property type="match status" value="1"/>
</dbReference>
<accession>A0A3Q3JW71</accession>
<dbReference type="AlphaFoldDB" id="A0A3Q3JW71"/>
<keyword evidence="5" id="KW-1185">Reference proteome</keyword>
<dbReference type="GO" id="GO:0003676">
    <property type="term" value="F:nucleic acid binding"/>
    <property type="evidence" value="ECO:0007669"/>
    <property type="project" value="InterPro"/>
</dbReference>
<reference evidence="4" key="2">
    <citation type="submission" date="2025-09" db="UniProtKB">
        <authorList>
            <consortium name="Ensembl"/>
        </authorList>
    </citation>
    <scope>IDENTIFICATION</scope>
</reference>